<keyword evidence="4" id="KW-0460">Magnesium</keyword>
<dbReference type="PANTHER" id="PTHR12629:SF0">
    <property type="entry name" value="DIPHOSPHOINOSITOL-POLYPHOSPHATE DIPHOSPHATASE"/>
    <property type="match status" value="1"/>
</dbReference>
<dbReference type="Pfam" id="PF00293">
    <property type="entry name" value="NUDIX"/>
    <property type="match status" value="1"/>
</dbReference>
<accession>A0ABT3R151</accession>
<evidence type="ECO:0000313" key="6">
    <source>
        <dbReference type="EMBL" id="MCX2722967.1"/>
    </source>
</evidence>
<proteinExistence type="predicted"/>
<dbReference type="PROSITE" id="PS51462">
    <property type="entry name" value="NUDIX"/>
    <property type="match status" value="1"/>
</dbReference>
<keyword evidence="2" id="KW-0479">Metal-binding</keyword>
<protein>
    <submittedName>
        <fullName evidence="6">NUDIX hydrolase</fullName>
    </submittedName>
</protein>
<dbReference type="InterPro" id="IPR015797">
    <property type="entry name" value="NUDIX_hydrolase-like_dom_sf"/>
</dbReference>
<dbReference type="GO" id="GO:0016787">
    <property type="term" value="F:hydrolase activity"/>
    <property type="evidence" value="ECO:0007669"/>
    <property type="project" value="UniProtKB-KW"/>
</dbReference>
<evidence type="ECO:0000256" key="2">
    <source>
        <dbReference type="ARBA" id="ARBA00022723"/>
    </source>
</evidence>
<keyword evidence="7" id="KW-1185">Reference proteome</keyword>
<gene>
    <name evidence="6" type="ORF">ON753_11370</name>
</gene>
<evidence type="ECO:0000313" key="7">
    <source>
        <dbReference type="Proteomes" id="UP001300261"/>
    </source>
</evidence>
<comment type="caution">
    <text evidence="6">The sequence shown here is derived from an EMBL/GenBank/DDBJ whole genome shotgun (WGS) entry which is preliminary data.</text>
</comment>
<evidence type="ECO:0000259" key="5">
    <source>
        <dbReference type="PROSITE" id="PS51462"/>
    </source>
</evidence>
<evidence type="ECO:0000256" key="4">
    <source>
        <dbReference type="ARBA" id="ARBA00022842"/>
    </source>
</evidence>
<organism evidence="6 7">
    <name type="scientific">Roseibium salinum</name>
    <dbReference type="NCBI Taxonomy" id="1604349"/>
    <lineage>
        <taxon>Bacteria</taxon>
        <taxon>Pseudomonadati</taxon>
        <taxon>Pseudomonadota</taxon>
        <taxon>Alphaproteobacteria</taxon>
        <taxon>Hyphomicrobiales</taxon>
        <taxon>Stappiaceae</taxon>
        <taxon>Roseibium</taxon>
    </lineage>
</organism>
<name>A0ABT3R151_9HYPH</name>
<evidence type="ECO:0000256" key="1">
    <source>
        <dbReference type="ARBA" id="ARBA00001946"/>
    </source>
</evidence>
<reference evidence="6 7" key="1">
    <citation type="journal article" date="2016" name="Int. J. Syst. Evol. Microbiol.">
        <title>Labrenzia salina sp. nov., isolated from the rhizosphere of the halophyte Arthrocnemum macrostachyum.</title>
        <authorList>
            <person name="Camacho M."/>
            <person name="Redondo-Gomez S."/>
            <person name="Rodriguez-Llorente I."/>
            <person name="Rohde M."/>
            <person name="Sproer C."/>
            <person name="Schumann P."/>
            <person name="Klenk H.P."/>
            <person name="Montero-Calasanz M.D.C."/>
        </authorList>
    </citation>
    <scope>NUCLEOTIDE SEQUENCE [LARGE SCALE GENOMIC DNA]</scope>
    <source>
        <strain evidence="6 7">DSM 29163</strain>
    </source>
</reference>
<dbReference type="CDD" id="cd04666">
    <property type="entry name" value="NUDIX_DIPP2_like_Nudt4"/>
    <property type="match status" value="1"/>
</dbReference>
<dbReference type="InterPro" id="IPR000086">
    <property type="entry name" value="NUDIX_hydrolase_dom"/>
</dbReference>
<dbReference type="InterPro" id="IPR047198">
    <property type="entry name" value="DDP-like_NUDIX"/>
</dbReference>
<dbReference type="RefSeq" id="WP_265962626.1">
    <property type="nucleotide sequence ID" value="NZ_JAPEVI010000003.1"/>
</dbReference>
<dbReference type="PANTHER" id="PTHR12629">
    <property type="entry name" value="DIPHOSPHOINOSITOL POLYPHOSPHATE PHOSPHOHYDROLASE"/>
    <property type="match status" value="1"/>
</dbReference>
<feature type="domain" description="Nudix hydrolase" evidence="5">
    <location>
        <begin position="25"/>
        <end position="157"/>
    </location>
</feature>
<evidence type="ECO:0000256" key="3">
    <source>
        <dbReference type="ARBA" id="ARBA00022801"/>
    </source>
</evidence>
<dbReference type="Gene3D" id="3.90.79.10">
    <property type="entry name" value="Nucleoside Triphosphate Pyrophosphohydrolase"/>
    <property type="match status" value="1"/>
</dbReference>
<dbReference type="EMBL" id="JAPEVI010000003">
    <property type="protein sequence ID" value="MCX2722967.1"/>
    <property type="molecule type" value="Genomic_DNA"/>
</dbReference>
<keyword evidence="3 6" id="KW-0378">Hydrolase</keyword>
<comment type="cofactor">
    <cofactor evidence="1">
        <name>Mg(2+)</name>
        <dbReference type="ChEBI" id="CHEBI:18420"/>
    </cofactor>
</comment>
<dbReference type="SUPFAM" id="SSF55811">
    <property type="entry name" value="Nudix"/>
    <property type="match status" value="1"/>
</dbReference>
<dbReference type="Proteomes" id="UP001300261">
    <property type="component" value="Unassembled WGS sequence"/>
</dbReference>
<sequence>MALSNLQPHDRASWWQSITLLFRRPARLQVAALCHRERNGKREVLLITTKTTHRWILPKGWPDLSMEAHRTAAIEAFEEAGVVGKAHEEPFASFSSHKGGRAGFRIRTEVLVFLVDVESTTEDYRDRGERDVRWVPIDEAIRLADDPGLVDVLRKLDRLAG</sequence>